<organism evidence="7 8">
    <name type="scientific">Aulographum hederae CBS 113979</name>
    <dbReference type="NCBI Taxonomy" id="1176131"/>
    <lineage>
        <taxon>Eukaryota</taxon>
        <taxon>Fungi</taxon>
        <taxon>Dikarya</taxon>
        <taxon>Ascomycota</taxon>
        <taxon>Pezizomycotina</taxon>
        <taxon>Dothideomycetes</taxon>
        <taxon>Pleosporomycetidae</taxon>
        <taxon>Aulographales</taxon>
        <taxon>Aulographaceae</taxon>
    </lineage>
</organism>
<dbReference type="PANTHER" id="PTHR28235">
    <property type="entry name" value="PROTEIN FYV4, MITOCHONDRIAL"/>
    <property type="match status" value="1"/>
</dbReference>
<evidence type="ECO:0000313" key="8">
    <source>
        <dbReference type="Proteomes" id="UP000800041"/>
    </source>
</evidence>
<feature type="domain" description="Small ribosomal subunit protein mS41 SAM" evidence="6">
    <location>
        <begin position="40"/>
        <end position="96"/>
    </location>
</feature>
<dbReference type="EMBL" id="ML977151">
    <property type="protein sequence ID" value="KAF1987655.1"/>
    <property type="molecule type" value="Genomic_DNA"/>
</dbReference>
<dbReference type="SMART" id="SM01238">
    <property type="entry name" value="IGR"/>
    <property type="match status" value="1"/>
</dbReference>
<keyword evidence="8" id="KW-1185">Reference proteome</keyword>
<dbReference type="Proteomes" id="UP000800041">
    <property type="component" value="Unassembled WGS sequence"/>
</dbReference>
<dbReference type="PANTHER" id="PTHR28235:SF1">
    <property type="entry name" value="SMALL RIBOSOMAL SUBUNIT PROTEIN MS41"/>
    <property type="match status" value="1"/>
</dbReference>
<keyword evidence="3" id="KW-0496">Mitochondrion</keyword>
<evidence type="ECO:0000256" key="5">
    <source>
        <dbReference type="SAM" id="MobiDB-lite"/>
    </source>
</evidence>
<evidence type="ECO:0000256" key="3">
    <source>
        <dbReference type="ARBA" id="ARBA00023128"/>
    </source>
</evidence>
<dbReference type="OrthoDB" id="18595at2759"/>
<evidence type="ECO:0000256" key="2">
    <source>
        <dbReference type="ARBA" id="ARBA00010492"/>
    </source>
</evidence>
<dbReference type="Pfam" id="PF09597">
    <property type="entry name" value="SAM_Ribosomal_mS41"/>
    <property type="match status" value="1"/>
</dbReference>
<accession>A0A6G1H3C4</accession>
<evidence type="ECO:0000313" key="7">
    <source>
        <dbReference type="EMBL" id="KAF1987655.1"/>
    </source>
</evidence>
<feature type="region of interest" description="Disordered" evidence="5">
    <location>
        <begin position="208"/>
        <end position="233"/>
    </location>
</feature>
<gene>
    <name evidence="7" type="ORF">K402DRAFT_353162</name>
</gene>
<reference evidence="7" key="1">
    <citation type="journal article" date="2020" name="Stud. Mycol.">
        <title>101 Dothideomycetes genomes: a test case for predicting lifestyles and emergence of pathogens.</title>
        <authorList>
            <person name="Haridas S."/>
            <person name="Albert R."/>
            <person name="Binder M."/>
            <person name="Bloem J."/>
            <person name="Labutti K."/>
            <person name="Salamov A."/>
            <person name="Andreopoulos B."/>
            <person name="Baker S."/>
            <person name="Barry K."/>
            <person name="Bills G."/>
            <person name="Bluhm B."/>
            <person name="Cannon C."/>
            <person name="Castanera R."/>
            <person name="Culley D."/>
            <person name="Daum C."/>
            <person name="Ezra D."/>
            <person name="Gonzalez J."/>
            <person name="Henrissat B."/>
            <person name="Kuo A."/>
            <person name="Liang C."/>
            <person name="Lipzen A."/>
            <person name="Lutzoni F."/>
            <person name="Magnuson J."/>
            <person name="Mondo S."/>
            <person name="Nolan M."/>
            <person name="Ohm R."/>
            <person name="Pangilinan J."/>
            <person name="Park H.-J."/>
            <person name="Ramirez L."/>
            <person name="Alfaro M."/>
            <person name="Sun H."/>
            <person name="Tritt A."/>
            <person name="Yoshinaga Y."/>
            <person name="Zwiers L.-H."/>
            <person name="Turgeon B."/>
            <person name="Goodwin S."/>
            <person name="Spatafora J."/>
            <person name="Crous P."/>
            <person name="Grigoriev I."/>
        </authorList>
    </citation>
    <scope>NUCLEOTIDE SEQUENCE</scope>
    <source>
        <strain evidence="7">CBS 113979</strain>
    </source>
</reference>
<dbReference type="InterPro" id="IPR019083">
    <property type="entry name" value="SAM_Ribosomal_mS41"/>
</dbReference>
<dbReference type="GO" id="GO:0005739">
    <property type="term" value="C:mitochondrion"/>
    <property type="evidence" value="ECO:0007669"/>
    <property type="project" value="UniProtKB-SubCell"/>
</dbReference>
<dbReference type="InterPro" id="IPR039603">
    <property type="entry name" value="Ribosomal_mS41"/>
</dbReference>
<dbReference type="AlphaFoldDB" id="A0A6G1H3C4"/>
<protein>
    <recommendedName>
        <fullName evidence="4">Small ribosomal subunit protein mS41</fullName>
    </recommendedName>
</protein>
<comment type="similarity">
    <text evidence="2">Belongs to the mitochondrion-specific ribosomal protein mS41 family.</text>
</comment>
<comment type="subcellular location">
    <subcellularLocation>
        <location evidence="1">Mitochondrion</location>
    </subcellularLocation>
</comment>
<proteinExistence type="inferred from homology"/>
<evidence type="ECO:0000256" key="4">
    <source>
        <dbReference type="ARBA" id="ARBA00035129"/>
    </source>
</evidence>
<sequence>MNVLRPVLPFRPSTTYQCIRFTSRAASRPVPPPTPFIPDVQTFLKVIGRGLAQHAPKIPSWDALFSMTAPQFRDLGIEPPRSRKYLLRWRERFRKGEYGIGGDLDHVEDGIGEIRVFEVPVPKEWSTTSTAVATATRSPGMRKVALNVPLGSEEPTVPLEGAKPIRFTKIRGSHTICGPHVEPLAGSRGWGARIRIKEGLWEDRRGHKVDGGERRKAEVRAKKMVEERRTTRK</sequence>
<evidence type="ECO:0000259" key="6">
    <source>
        <dbReference type="SMART" id="SM01238"/>
    </source>
</evidence>
<name>A0A6G1H3C4_9PEZI</name>
<evidence type="ECO:0000256" key="1">
    <source>
        <dbReference type="ARBA" id="ARBA00004173"/>
    </source>
</evidence>